<dbReference type="InterPro" id="IPR029044">
    <property type="entry name" value="Nucleotide-diphossugar_trans"/>
</dbReference>
<dbReference type="Gene3D" id="3.90.550.10">
    <property type="entry name" value="Spore Coat Polysaccharide Biosynthesis Protein SpsA, Chain A"/>
    <property type="match status" value="1"/>
</dbReference>
<accession>A0A060CIQ6</accession>
<dbReference type="AlphaFoldDB" id="A0A060CIQ6"/>
<evidence type="ECO:0000313" key="1">
    <source>
        <dbReference type="EMBL" id="AIA95129.1"/>
    </source>
</evidence>
<protein>
    <submittedName>
        <fullName evidence="1">CAZy families GT2 protein</fullName>
    </submittedName>
</protein>
<sequence length="154" mass="16416">DEAAAQLSACLQSLAEQSWQPARVVVAYRGALAEALDAVVAGWEPRLPLMRAALPAHADWGAVLAAGVAQADGEFVGHAEASSVSQPWRFERQVGFLAQNAQFDVCGAQLFDVDANMQPKVRRTAPEKTPRSVPSLPYRNPFNHATVCCAATGC</sequence>
<name>A0A060CIQ6_9GAMM</name>
<feature type="non-terminal residue" evidence="1">
    <location>
        <position position="1"/>
    </location>
</feature>
<organism evidence="1">
    <name type="scientific">uncultured Pantoea sp</name>
    <dbReference type="NCBI Taxonomy" id="218084"/>
    <lineage>
        <taxon>Bacteria</taxon>
        <taxon>Pseudomonadati</taxon>
        <taxon>Pseudomonadota</taxon>
        <taxon>Gammaproteobacteria</taxon>
        <taxon>Enterobacterales</taxon>
        <taxon>Erwiniaceae</taxon>
        <taxon>Pantoea</taxon>
        <taxon>environmental samples</taxon>
    </lineage>
</organism>
<reference evidence="1" key="1">
    <citation type="journal article" date="2013" name="Environ. Microbiol.">
        <title>Seasonally variable intestinal metagenomes of the red palm weevil (Rhynchophorus ferrugineus).</title>
        <authorList>
            <person name="Jia S."/>
            <person name="Zhang X."/>
            <person name="Zhang G."/>
            <person name="Yin A."/>
            <person name="Zhang S."/>
            <person name="Li F."/>
            <person name="Wang L."/>
            <person name="Zhao D."/>
            <person name="Yun Q."/>
            <person name="Tala"/>
            <person name="Wang J."/>
            <person name="Sun G."/>
            <person name="Baabdullah M."/>
            <person name="Yu X."/>
            <person name="Hu S."/>
            <person name="Al-Mssallem I.S."/>
            <person name="Yu J."/>
        </authorList>
    </citation>
    <scope>NUCLEOTIDE SEQUENCE</scope>
</reference>
<proteinExistence type="predicted"/>
<dbReference type="SUPFAM" id="SSF53448">
    <property type="entry name" value="Nucleotide-diphospho-sugar transferases"/>
    <property type="match status" value="1"/>
</dbReference>
<feature type="non-terminal residue" evidence="1">
    <location>
        <position position="154"/>
    </location>
</feature>
<dbReference type="EMBL" id="KF127769">
    <property type="protein sequence ID" value="AIA95129.1"/>
    <property type="molecule type" value="Genomic_DNA"/>
</dbReference>